<protein>
    <submittedName>
        <fullName evidence="8">Zinc finger BED domain-containing protein RICESLEEPER 2</fullName>
    </submittedName>
</protein>
<sequence length="410" mass="46807">MDKRKKTNNKRKGPDSPTLSPNPKRILPTRSLAWKIFMRLKDDDNKCSCNYCGKIYSCNPATCGTTNMNLHKDKCKPYLDNLESGSQNVIVSSGGGTNEHGGNGAGIIKPLDQNVCRQTTVKMIIMDELPFSFVDNVGFKHFCEMAVPWFTIPSRRTITRDAVGMYKAEKAKLKTILSQNRQAISFTTDIWTSITTLSYMVITAHFFDMDWQLHRRIISFSPIPDHKGETIANQFLRSLDDWGIEKVFSITLDNASGNDRAITILKDRLNSRNNYALMMGGEFMHIRCCAHILNLIANEGLDDISRSIISVRNAVKYVRSSNSRLESFTRWVEVEKITRGSVTLDCVTRWNSTYLMLKSALKYRIAFDRMADMDKPYDVWFKKLDSSGKKRKGPPIAIDWDKARHSMIRL</sequence>
<keyword evidence="4" id="KW-0805">Transcription regulation</keyword>
<feature type="region of interest" description="Disordered" evidence="6">
    <location>
        <begin position="1"/>
        <end position="25"/>
    </location>
</feature>
<dbReference type="EMBL" id="JBANAX010000489">
    <property type="protein sequence ID" value="KAL1206984.1"/>
    <property type="molecule type" value="Genomic_DNA"/>
</dbReference>
<dbReference type="GO" id="GO:0008270">
    <property type="term" value="F:zinc ion binding"/>
    <property type="evidence" value="ECO:0007669"/>
    <property type="project" value="UniProtKB-KW"/>
</dbReference>
<evidence type="ECO:0000313" key="8">
    <source>
        <dbReference type="EMBL" id="KAL1206984.1"/>
    </source>
</evidence>
<feature type="domain" description="BED-type" evidence="7">
    <location>
        <begin position="31"/>
        <end position="71"/>
    </location>
</feature>
<keyword evidence="2" id="KW-0863">Zinc-finger</keyword>
<proteinExistence type="predicted"/>
<evidence type="ECO:0000256" key="3">
    <source>
        <dbReference type="ARBA" id="ARBA00022833"/>
    </source>
</evidence>
<dbReference type="InterPro" id="IPR036236">
    <property type="entry name" value="Znf_C2H2_sf"/>
</dbReference>
<dbReference type="PANTHER" id="PTHR46481:SF2">
    <property type="entry name" value="BED-TYPE DOMAIN-CONTAINING PROTEIN"/>
    <property type="match status" value="1"/>
</dbReference>
<evidence type="ECO:0000259" key="7">
    <source>
        <dbReference type="Pfam" id="PF02892"/>
    </source>
</evidence>
<organism evidence="8 9">
    <name type="scientific">Cardamine amara subsp. amara</name>
    <dbReference type="NCBI Taxonomy" id="228776"/>
    <lineage>
        <taxon>Eukaryota</taxon>
        <taxon>Viridiplantae</taxon>
        <taxon>Streptophyta</taxon>
        <taxon>Embryophyta</taxon>
        <taxon>Tracheophyta</taxon>
        <taxon>Spermatophyta</taxon>
        <taxon>Magnoliopsida</taxon>
        <taxon>eudicotyledons</taxon>
        <taxon>Gunneridae</taxon>
        <taxon>Pentapetalae</taxon>
        <taxon>rosids</taxon>
        <taxon>malvids</taxon>
        <taxon>Brassicales</taxon>
        <taxon>Brassicaceae</taxon>
        <taxon>Cardamineae</taxon>
        <taxon>Cardamine</taxon>
    </lineage>
</organism>
<dbReference type="SUPFAM" id="SSF57667">
    <property type="entry name" value="beta-beta-alpha zinc fingers"/>
    <property type="match status" value="1"/>
</dbReference>
<dbReference type="Pfam" id="PF02892">
    <property type="entry name" value="zf-BED"/>
    <property type="match status" value="1"/>
</dbReference>
<gene>
    <name evidence="8" type="ORF">V5N11_029799</name>
</gene>
<name>A0ABD1ARX3_CARAN</name>
<dbReference type="InterPro" id="IPR003656">
    <property type="entry name" value="Znf_BED"/>
</dbReference>
<comment type="caution">
    <text evidence="8">The sequence shown here is derived from an EMBL/GenBank/DDBJ whole genome shotgun (WGS) entry which is preliminary data.</text>
</comment>
<dbReference type="InterPro" id="IPR052035">
    <property type="entry name" value="ZnF_BED_domain_contain"/>
</dbReference>
<dbReference type="SUPFAM" id="SSF53098">
    <property type="entry name" value="Ribonuclease H-like"/>
    <property type="match status" value="1"/>
</dbReference>
<dbReference type="SMART" id="SM00614">
    <property type="entry name" value="ZnF_BED"/>
    <property type="match status" value="1"/>
</dbReference>
<dbReference type="SUPFAM" id="SSF140996">
    <property type="entry name" value="Hermes dimerisation domain"/>
    <property type="match status" value="1"/>
</dbReference>
<dbReference type="InterPro" id="IPR012337">
    <property type="entry name" value="RNaseH-like_sf"/>
</dbReference>
<evidence type="ECO:0000256" key="6">
    <source>
        <dbReference type="SAM" id="MobiDB-lite"/>
    </source>
</evidence>
<evidence type="ECO:0000256" key="2">
    <source>
        <dbReference type="ARBA" id="ARBA00022771"/>
    </source>
</evidence>
<reference evidence="8 9" key="1">
    <citation type="submission" date="2024-04" db="EMBL/GenBank/DDBJ databases">
        <title>Genome assembly C_amara_ONT_v2.</title>
        <authorList>
            <person name="Yant L."/>
            <person name="Moore C."/>
            <person name="Slenker M."/>
        </authorList>
    </citation>
    <scope>NUCLEOTIDE SEQUENCE [LARGE SCALE GENOMIC DNA]</scope>
    <source>
        <tissue evidence="8">Leaf</tissue>
    </source>
</reference>
<evidence type="ECO:0000313" key="9">
    <source>
        <dbReference type="Proteomes" id="UP001558713"/>
    </source>
</evidence>
<feature type="compositionally biased region" description="Basic residues" evidence="6">
    <location>
        <begin position="1"/>
        <end position="11"/>
    </location>
</feature>
<keyword evidence="3" id="KW-0862">Zinc</keyword>
<dbReference type="AlphaFoldDB" id="A0ABD1ARX3"/>
<accession>A0ABD1ARX3</accession>
<evidence type="ECO:0000256" key="1">
    <source>
        <dbReference type="ARBA" id="ARBA00022723"/>
    </source>
</evidence>
<dbReference type="Proteomes" id="UP001558713">
    <property type="component" value="Unassembled WGS sequence"/>
</dbReference>
<evidence type="ECO:0000256" key="5">
    <source>
        <dbReference type="ARBA" id="ARBA00023163"/>
    </source>
</evidence>
<keyword evidence="9" id="KW-1185">Reference proteome</keyword>
<evidence type="ECO:0000256" key="4">
    <source>
        <dbReference type="ARBA" id="ARBA00023015"/>
    </source>
</evidence>
<dbReference type="PANTHER" id="PTHR46481">
    <property type="entry name" value="ZINC FINGER BED DOMAIN-CONTAINING PROTEIN 4"/>
    <property type="match status" value="1"/>
</dbReference>
<keyword evidence="5" id="KW-0804">Transcription</keyword>
<keyword evidence="1" id="KW-0479">Metal-binding</keyword>